<dbReference type="EMBL" id="CANHGI010000004">
    <property type="protein sequence ID" value="CAI5447317.1"/>
    <property type="molecule type" value="Genomic_DNA"/>
</dbReference>
<reference evidence="2" key="1">
    <citation type="submission" date="2022-11" db="EMBL/GenBank/DDBJ databases">
        <authorList>
            <person name="Kikuchi T."/>
        </authorList>
    </citation>
    <scope>NUCLEOTIDE SEQUENCE</scope>
    <source>
        <strain evidence="2">PS1010</strain>
    </source>
</reference>
<evidence type="ECO:0000256" key="1">
    <source>
        <dbReference type="SAM" id="SignalP"/>
    </source>
</evidence>
<keyword evidence="3" id="KW-1185">Reference proteome</keyword>
<dbReference type="AlphaFoldDB" id="A0A9P1IKM1"/>
<feature type="chain" id="PRO_5040257903" evidence="1">
    <location>
        <begin position="16"/>
        <end position="129"/>
    </location>
</feature>
<comment type="caution">
    <text evidence="2">The sequence shown here is derived from an EMBL/GenBank/DDBJ whole genome shotgun (WGS) entry which is preliminary data.</text>
</comment>
<accession>A0A9P1IKM1</accession>
<protein>
    <submittedName>
        <fullName evidence="2">Uncharacterized protein</fullName>
    </submittedName>
</protein>
<proteinExistence type="predicted"/>
<sequence>MINFLLFLQISLIFANDVFNNNIIEFLQTIKKSKDPGYFDNNFKFLDCSKTELDSQGYLENLVDSMSSEILESVRIPSAHRLHQGSNLHSYYNITVKSLNFVPNFKFKIHIDKSFLETIKLISGERIGC</sequence>
<evidence type="ECO:0000313" key="2">
    <source>
        <dbReference type="EMBL" id="CAI5447317.1"/>
    </source>
</evidence>
<name>A0A9P1IKM1_9PELO</name>
<evidence type="ECO:0000313" key="3">
    <source>
        <dbReference type="Proteomes" id="UP001152747"/>
    </source>
</evidence>
<dbReference type="Proteomes" id="UP001152747">
    <property type="component" value="Unassembled WGS sequence"/>
</dbReference>
<organism evidence="2 3">
    <name type="scientific">Caenorhabditis angaria</name>
    <dbReference type="NCBI Taxonomy" id="860376"/>
    <lineage>
        <taxon>Eukaryota</taxon>
        <taxon>Metazoa</taxon>
        <taxon>Ecdysozoa</taxon>
        <taxon>Nematoda</taxon>
        <taxon>Chromadorea</taxon>
        <taxon>Rhabditida</taxon>
        <taxon>Rhabditina</taxon>
        <taxon>Rhabditomorpha</taxon>
        <taxon>Rhabditoidea</taxon>
        <taxon>Rhabditidae</taxon>
        <taxon>Peloderinae</taxon>
        <taxon>Caenorhabditis</taxon>
    </lineage>
</organism>
<keyword evidence="1" id="KW-0732">Signal</keyword>
<feature type="signal peptide" evidence="1">
    <location>
        <begin position="1"/>
        <end position="15"/>
    </location>
</feature>
<gene>
    <name evidence="2" type="ORF">CAMP_LOCUS9954</name>
</gene>